<evidence type="ECO:0000256" key="2">
    <source>
        <dbReference type="ARBA" id="ARBA00005278"/>
    </source>
</evidence>
<dbReference type="Pfam" id="PF03323">
    <property type="entry name" value="GerA"/>
    <property type="match status" value="1"/>
</dbReference>
<dbReference type="Proteomes" id="UP000682111">
    <property type="component" value="Unassembled WGS sequence"/>
</dbReference>
<evidence type="ECO:0000256" key="4">
    <source>
        <dbReference type="PIRNR" id="PIRNR005690"/>
    </source>
</evidence>
<evidence type="ECO:0000256" key="5">
    <source>
        <dbReference type="SAM" id="Phobius"/>
    </source>
</evidence>
<organism evidence="6 7">
    <name type="scientific">Robertmurraya siralis</name>
    <dbReference type="NCBI Taxonomy" id="77777"/>
    <lineage>
        <taxon>Bacteria</taxon>
        <taxon>Bacillati</taxon>
        <taxon>Bacillota</taxon>
        <taxon>Bacilli</taxon>
        <taxon>Bacillales</taxon>
        <taxon>Bacillaceae</taxon>
        <taxon>Robertmurraya</taxon>
    </lineage>
</organism>
<dbReference type="PANTHER" id="PTHR22550:SF5">
    <property type="entry name" value="LEUCINE ZIPPER PROTEIN 4"/>
    <property type="match status" value="1"/>
</dbReference>
<dbReference type="PIRSF" id="PIRSF005690">
    <property type="entry name" value="GerBA"/>
    <property type="match status" value="1"/>
</dbReference>
<dbReference type="EMBL" id="BORC01000001">
    <property type="protein sequence ID" value="GIN60988.1"/>
    <property type="molecule type" value="Genomic_DNA"/>
</dbReference>
<evidence type="ECO:0000313" key="6">
    <source>
        <dbReference type="EMBL" id="GIN60988.1"/>
    </source>
</evidence>
<keyword evidence="5" id="KW-1133">Transmembrane helix</keyword>
<accession>A0A919WFF7</accession>
<dbReference type="InterPro" id="IPR050768">
    <property type="entry name" value="UPF0353/GerABKA_families"/>
</dbReference>
<keyword evidence="7" id="KW-1185">Reference proteome</keyword>
<feature type="transmembrane region" description="Helical" evidence="5">
    <location>
        <begin position="397"/>
        <end position="419"/>
    </location>
</feature>
<dbReference type="PANTHER" id="PTHR22550">
    <property type="entry name" value="SPORE GERMINATION PROTEIN"/>
    <property type="match status" value="1"/>
</dbReference>
<keyword evidence="5" id="KW-0812">Transmembrane</keyword>
<dbReference type="GO" id="GO:0009847">
    <property type="term" value="P:spore germination"/>
    <property type="evidence" value="ECO:0007669"/>
    <property type="project" value="UniProtKB-UniRule"/>
</dbReference>
<evidence type="ECO:0000256" key="3">
    <source>
        <dbReference type="ARBA" id="ARBA00023136"/>
    </source>
</evidence>
<evidence type="ECO:0000256" key="1">
    <source>
        <dbReference type="ARBA" id="ARBA00004141"/>
    </source>
</evidence>
<comment type="subcellular location">
    <subcellularLocation>
        <location evidence="4">Cell membrane</location>
    </subcellularLocation>
    <subcellularLocation>
        <location evidence="1">Membrane</location>
        <topology evidence="1">Multi-pass membrane protein</topology>
    </subcellularLocation>
</comment>
<dbReference type="GO" id="GO:0005886">
    <property type="term" value="C:plasma membrane"/>
    <property type="evidence" value="ECO:0007669"/>
    <property type="project" value="UniProtKB-SubCell"/>
</dbReference>
<keyword evidence="3 4" id="KW-0472">Membrane</keyword>
<feature type="transmembrane region" description="Helical" evidence="5">
    <location>
        <begin position="303"/>
        <end position="325"/>
    </location>
</feature>
<reference evidence="6" key="1">
    <citation type="submission" date="2021-03" db="EMBL/GenBank/DDBJ databases">
        <title>Antimicrobial resistance genes in bacteria isolated from Japanese honey, and their potential for conferring macrolide and lincosamide resistance in the American foulbrood pathogen Paenibacillus larvae.</title>
        <authorList>
            <person name="Okamoto M."/>
            <person name="Kumagai M."/>
            <person name="Kanamori H."/>
            <person name="Takamatsu D."/>
        </authorList>
    </citation>
    <scope>NUCLEOTIDE SEQUENCE</scope>
    <source>
        <strain evidence="6">J27TS8</strain>
    </source>
</reference>
<dbReference type="InterPro" id="IPR004995">
    <property type="entry name" value="Spore_Ger"/>
</dbReference>
<name>A0A919WFF7_9BACI</name>
<proteinExistence type="inferred from homology"/>
<dbReference type="RefSeq" id="WP_235879423.1">
    <property type="nucleotide sequence ID" value="NZ_BORC01000001.1"/>
</dbReference>
<evidence type="ECO:0000313" key="7">
    <source>
        <dbReference type="Proteomes" id="UP000682111"/>
    </source>
</evidence>
<sequence length="515" mass="58077">MRRRLIKPKKIKESIEIDNKTGEPISADVEENIDIIKSLFESCADVKFRSFKVQEYSAYLIYIDGLIDNMSIQFSALHELLSKTRIEHLNADFIQEKMVSINDVVEADKLDEIVKQVLDGNTVLMVDGIDKALVLNAKGGERRSVSEPETETAVRGPREGFTESIAVNIALIRQKIKSSHLKLITKEIGTETRTIIGLMFIDHLASPDLVEEVEKRLERIEIDGILESGYIEELIEDEPRSLFPQIQNTERPDTVVGNLLEGRVALLVNGSPFTLILPATFWQFLQANEDYYHRYHISLFIRLLRILMIFLALMLPAIYIAVTTYHQEMIPTNLLYSIAASRESIPFPAFVEAMIMEIAFESLREAGLRLPKVIGQAVSILGALVIGQAAVEAGIVSAPMVIIVSLTGIASFTIPKFNLAITIRILRFPMMLLAGLFGLFGITLGSILIVTHLCKLRSFGVPYFSPIGPFKWKELKDVFIRAPWWAMDKRPTQTISENVQRQTEHMRPSPLNDKQ</sequence>
<dbReference type="AlphaFoldDB" id="A0A919WFF7"/>
<protein>
    <submittedName>
        <fullName evidence="6">Membrane protein YfkQ</fullName>
    </submittedName>
</protein>
<feature type="transmembrane region" description="Helical" evidence="5">
    <location>
        <begin position="431"/>
        <end position="453"/>
    </location>
</feature>
<comment type="similarity">
    <text evidence="2 4">Belongs to the GerABKA family.</text>
</comment>
<comment type="caution">
    <text evidence="6">The sequence shown here is derived from an EMBL/GenBank/DDBJ whole genome shotgun (WGS) entry which is preliminary data.</text>
</comment>
<gene>
    <name evidence="6" type="primary">yfkQ</name>
    <name evidence="6" type="ORF">J27TS8_09810</name>
</gene>
<feature type="transmembrane region" description="Helical" evidence="5">
    <location>
        <begin position="373"/>
        <end position="391"/>
    </location>
</feature>